<keyword evidence="2" id="KW-1185">Reference proteome</keyword>
<evidence type="ECO:0000313" key="2">
    <source>
        <dbReference type="Proteomes" id="UP001162992"/>
    </source>
</evidence>
<protein>
    <submittedName>
        <fullName evidence="1">Uncharacterized protein</fullName>
    </submittedName>
</protein>
<evidence type="ECO:0000313" key="1">
    <source>
        <dbReference type="EMBL" id="KAJ7545511.1"/>
    </source>
</evidence>
<sequence>MGNSQLQVKVQMHQRMESETAASPPYSDNIIRVGGEIIFQAFNWESHKKGWWCVLEAKVPELALFGFSSIWLPPVTESLAPQGYLPRNLYCLDSAYGSERELRGLLKKLKEHGLRPIADIVVNHRVGSAKGAGDKYNRYDGMPMPWDEKAVTSDTGGHGNPSTGAIFEGVPNIDHAQEFVRKDIITWLRWLRKDVGFGGFRFDFAKGYKADFVKEYIAGSKPELSIGEYWDTCNYGGHDNALAYNQDSHRQRIVDWIDGTGGLSAAFDFTTKAILQEAVTKREWWRLRDAQGKPPGVIGYWPSRAVTFIDNHDTGSTQAHWPFPGEHIMQGYAYIITHPGQPSIFYDHLFEWGDQTRKSILDLVSIRRRKNLHSRSPVKILEANSSIYAAMIEEKVCMKLGEGDWCPQEPNWSLATSGQSYAVWEKV</sequence>
<proteinExistence type="predicted"/>
<gene>
    <name evidence="1" type="ORF">O6H91_09G123200</name>
</gene>
<reference evidence="2" key="1">
    <citation type="journal article" date="2024" name="Proc. Natl. Acad. Sci. U.S.A.">
        <title>Extraordinary preservation of gene collinearity over three hundred million years revealed in homosporous lycophytes.</title>
        <authorList>
            <person name="Li C."/>
            <person name="Wickell D."/>
            <person name="Kuo L.Y."/>
            <person name="Chen X."/>
            <person name="Nie B."/>
            <person name="Liao X."/>
            <person name="Peng D."/>
            <person name="Ji J."/>
            <person name="Jenkins J."/>
            <person name="Williams M."/>
            <person name="Shu S."/>
            <person name="Plott C."/>
            <person name="Barry K."/>
            <person name="Rajasekar S."/>
            <person name="Grimwood J."/>
            <person name="Han X."/>
            <person name="Sun S."/>
            <person name="Hou Z."/>
            <person name="He W."/>
            <person name="Dai G."/>
            <person name="Sun C."/>
            <person name="Schmutz J."/>
            <person name="Leebens-Mack J.H."/>
            <person name="Li F.W."/>
            <person name="Wang L."/>
        </authorList>
    </citation>
    <scope>NUCLEOTIDE SEQUENCE [LARGE SCALE GENOMIC DNA]</scope>
    <source>
        <strain evidence="2">cv. PW_Plant_1</strain>
    </source>
</reference>
<dbReference type="EMBL" id="CM055100">
    <property type="protein sequence ID" value="KAJ7545511.1"/>
    <property type="molecule type" value="Genomic_DNA"/>
</dbReference>
<dbReference type="Proteomes" id="UP001162992">
    <property type="component" value="Chromosome 9"/>
</dbReference>
<accession>A0ACC2CU50</accession>
<comment type="caution">
    <text evidence="1">The sequence shown here is derived from an EMBL/GenBank/DDBJ whole genome shotgun (WGS) entry which is preliminary data.</text>
</comment>
<name>A0ACC2CU50_DIPCM</name>
<organism evidence="1 2">
    <name type="scientific">Diphasiastrum complanatum</name>
    <name type="common">Issler's clubmoss</name>
    <name type="synonym">Lycopodium complanatum</name>
    <dbReference type="NCBI Taxonomy" id="34168"/>
    <lineage>
        <taxon>Eukaryota</taxon>
        <taxon>Viridiplantae</taxon>
        <taxon>Streptophyta</taxon>
        <taxon>Embryophyta</taxon>
        <taxon>Tracheophyta</taxon>
        <taxon>Lycopodiopsida</taxon>
        <taxon>Lycopodiales</taxon>
        <taxon>Lycopodiaceae</taxon>
        <taxon>Lycopodioideae</taxon>
        <taxon>Diphasiastrum</taxon>
    </lineage>
</organism>